<proteinExistence type="predicted"/>
<keyword evidence="2" id="KW-1185">Reference proteome</keyword>
<reference evidence="2" key="1">
    <citation type="journal article" date="2019" name="Int. J. Syst. Evol. Microbiol.">
        <title>The Global Catalogue of Microorganisms (GCM) 10K type strain sequencing project: providing services to taxonomists for standard genome sequencing and annotation.</title>
        <authorList>
            <consortium name="The Broad Institute Genomics Platform"/>
            <consortium name="The Broad Institute Genome Sequencing Center for Infectious Disease"/>
            <person name="Wu L."/>
            <person name="Ma J."/>
        </authorList>
    </citation>
    <scope>NUCLEOTIDE SEQUENCE [LARGE SCALE GENOMIC DNA]</scope>
    <source>
        <strain evidence="2">JCM 14370</strain>
    </source>
</reference>
<protein>
    <recommendedName>
        <fullName evidence="3">Lysine biosynthesis protein LysW</fullName>
    </recommendedName>
</protein>
<organism evidence="1 2">
    <name type="scientific">Deinococcus roseus</name>
    <dbReference type="NCBI Taxonomy" id="392414"/>
    <lineage>
        <taxon>Bacteria</taxon>
        <taxon>Thermotogati</taxon>
        <taxon>Deinococcota</taxon>
        <taxon>Deinococci</taxon>
        <taxon>Deinococcales</taxon>
        <taxon>Deinococcaceae</taxon>
        <taxon>Deinococcus</taxon>
    </lineage>
</organism>
<gene>
    <name evidence="1" type="ORF">GCM10008938_41400</name>
</gene>
<name>A0ABQ2DAC1_9DEIO</name>
<dbReference type="PANTHER" id="PTHR40393:SF1">
    <property type="entry name" value="LYSINE BIOSYNTHESIS PROTEIN-RELATED"/>
    <property type="match status" value="1"/>
</dbReference>
<dbReference type="EMBL" id="BMOD01000022">
    <property type="protein sequence ID" value="GGJ51094.1"/>
    <property type="molecule type" value="Genomic_DNA"/>
</dbReference>
<sequence length="54" mass="5779">MNAECPDCGSVLDLNGFETGELITCSDCALELEVTHINPPKLAVAPQIEEDFGE</sequence>
<comment type="caution">
    <text evidence="1">The sequence shown here is derived from an EMBL/GenBank/DDBJ whole genome shotgun (WGS) entry which is preliminary data.</text>
</comment>
<dbReference type="RefSeq" id="WP_189006270.1">
    <property type="nucleotide sequence ID" value="NZ_BMOD01000022.1"/>
</dbReference>
<accession>A0ABQ2DAC1</accession>
<dbReference type="Proteomes" id="UP000632222">
    <property type="component" value="Unassembled WGS sequence"/>
</dbReference>
<dbReference type="Gene3D" id="2.20.28.160">
    <property type="match status" value="1"/>
</dbReference>
<dbReference type="NCBIfam" id="TIGR01206">
    <property type="entry name" value="lysW"/>
    <property type="match status" value="1"/>
</dbReference>
<dbReference type="Pfam" id="PF21344">
    <property type="entry name" value="Zn_ribbon_LysW"/>
    <property type="match status" value="1"/>
</dbReference>
<evidence type="ECO:0000313" key="2">
    <source>
        <dbReference type="Proteomes" id="UP000632222"/>
    </source>
</evidence>
<dbReference type="InterPro" id="IPR005906">
    <property type="entry name" value="LysW"/>
</dbReference>
<dbReference type="PANTHER" id="PTHR40393">
    <property type="entry name" value="LYSINE BIOSYNTHESIS PROTEIN-RELATED-RELATED"/>
    <property type="match status" value="1"/>
</dbReference>
<evidence type="ECO:0000313" key="1">
    <source>
        <dbReference type="EMBL" id="GGJ51094.1"/>
    </source>
</evidence>
<evidence type="ECO:0008006" key="3">
    <source>
        <dbReference type="Google" id="ProtNLM"/>
    </source>
</evidence>